<sequence length="145" mass="15925">MTGYSYWDNTPPGSAAIAHPVLRKSAGGTGTWEDPVTIAVGHRLEQGRQSMDFPKGTRFYLSGLRKYAIVEDVCGDGPRPQDGPCHTGRDGRPWLDIYVDGSKSPRAASEECMRRLTRFHEIIQNPAPDYPTVAGALTETGCRVF</sequence>
<reference evidence="1 2" key="1">
    <citation type="submission" date="2020-05" db="EMBL/GenBank/DDBJ databases">
        <title>Gimesia benthica sp. nov., a novel planctomycete isolated from a deep-sea water sample of the Northwest Indian Ocean.</title>
        <authorList>
            <person name="Wang J."/>
            <person name="Ruan C."/>
            <person name="Song L."/>
            <person name="Zhu Y."/>
            <person name="Li A."/>
            <person name="Zheng X."/>
            <person name="Wang L."/>
            <person name="Lu Z."/>
            <person name="Huang Y."/>
            <person name="Du W."/>
            <person name="Zhou Y."/>
            <person name="Huang L."/>
            <person name="Dai X."/>
        </authorList>
    </citation>
    <scope>NUCLEOTIDE SEQUENCE [LARGE SCALE GENOMIC DNA]</scope>
    <source>
        <strain evidence="1 2">YYQ-30</strain>
    </source>
</reference>
<dbReference type="Proteomes" id="UP000572377">
    <property type="component" value="Unassembled WGS sequence"/>
</dbReference>
<name>A0A849L130_9RHOB</name>
<evidence type="ECO:0000313" key="2">
    <source>
        <dbReference type="Proteomes" id="UP000572377"/>
    </source>
</evidence>
<dbReference type="EMBL" id="JABFBC010000001">
    <property type="protein sequence ID" value="NNU79970.1"/>
    <property type="molecule type" value="Genomic_DNA"/>
</dbReference>
<dbReference type="AlphaFoldDB" id="A0A849L130"/>
<comment type="caution">
    <text evidence="1">The sequence shown here is derived from an EMBL/GenBank/DDBJ whole genome shotgun (WGS) entry which is preliminary data.</text>
</comment>
<proteinExistence type="predicted"/>
<evidence type="ECO:0000313" key="1">
    <source>
        <dbReference type="EMBL" id="NNU79970.1"/>
    </source>
</evidence>
<organism evidence="1 2">
    <name type="scientific">Halovulum dunhuangense</name>
    <dbReference type="NCBI Taxonomy" id="1505036"/>
    <lineage>
        <taxon>Bacteria</taxon>
        <taxon>Pseudomonadati</taxon>
        <taxon>Pseudomonadota</taxon>
        <taxon>Alphaproteobacteria</taxon>
        <taxon>Rhodobacterales</taxon>
        <taxon>Paracoccaceae</taxon>
        <taxon>Halovulum</taxon>
    </lineage>
</organism>
<keyword evidence="2" id="KW-1185">Reference proteome</keyword>
<protein>
    <submittedName>
        <fullName evidence="1">Uncharacterized protein</fullName>
    </submittedName>
</protein>
<gene>
    <name evidence="1" type="ORF">HMH01_05905</name>
</gene>
<accession>A0A849L130</accession>